<reference evidence="2" key="3">
    <citation type="journal article" date="2018" name="Mol. Plant Microbe Interact.">
        <title>Genome sequence resources for the wheat stripe rust pathogen (Puccinia striiformis f. sp. tritici) and the barley stripe rust pathogen (Puccinia striiformis f. sp. hordei).</title>
        <authorList>
            <person name="Xia C."/>
            <person name="Wang M."/>
            <person name="Yin C."/>
            <person name="Cornejo O.E."/>
            <person name="Hulbert S.H."/>
            <person name="Chen X."/>
        </authorList>
    </citation>
    <scope>NUCLEOTIDE SEQUENCE [LARGE SCALE GENOMIC DNA]</scope>
    <source>
        <strain evidence="2">93TX-2</strain>
    </source>
</reference>
<dbReference type="VEuPathDB" id="FungiDB:PSTT_14782"/>
<organism evidence="1 2">
    <name type="scientific">Puccinia striiformis</name>
    <dbReference type="NCBI Taxonomy" id="27350"/>
    <lineage>
        <taxon>Eukaryota</taxon>
        <taxon>Fungi</taxon>
        <taxon>Dikarya</taxon>
        <taxon>Basidiomycota</taxon>
        <taxon>Pucciniomycotina</taxon>
        <taxon>Pucciniomycetes</taxon>
        <taxon>Pucciniales</taxon>
        <taxon>Pucciniaceae</taxon>
        <taxon>Puccinia</taxon>
    </lineage>
</organism>
<dbReference type="EMBL" id="PKSM01000233">
    <property type="protein sequence ID" value="POW01369.1"/>
    <property type="molecule type" value="Genomic_DNA"/>
</dbReference>
<dbReference type="VEuPathDB" id="FungiDB:PSHT_12585"/>
<dbReference type="Proteomes" id="UP000238274">
    <property type="component" value="Unassembled WGS sequence"/>
</dbReference>
<gene>
    <name evidence="1" type="ORF">PSHT_12585</name>
</gene>
<reference evidence="2" key="2">
    <citation type="journal article" date="2018" name="BMC Genomics">
        <title>Genomic insights into host adaptation between the wheat stripe rust pathogen (Puccinia striiformis f. sp. tritici) and the barley stripe rust pathogen (Puccinia striiformis f. sp. hordei).</title>
        <authorList>
            <person name="Xia C."/>
            <person name="Wang M."/>
            <person name="Yin C."/>
            <person name="Cornejo O.E."/>
            <person name="Hulbert S.H."/>
            <person name="Chen X."/>
        </authorList>
    </citation>
    <scope>NUCLEOTIDE SEQUENCE [LARGE SCALE GENOMIC DNA]</scope>
    <source>
        <strain evidence="2">93TX-2</strain>
    </source>
</reference>
<evidence type="ECO:0000313" key="1">
    <source>
        <dbReference type="EMBL" id="POW01369.1"/>
    </source>
</evidence>
<name>A0A2S4UVQ3_9BASI</name>
<protein>
    <submittedName>
        <fullName evidence="1">Uncharacterized protein</fullName>
    </submittedName>
</protein>
<proteinExistence type="predicted"/>
<comment type="caution">
    <text evidence="1">The sequence shown here is derived from an EMBL/GenBank/DDBJ whole genome shotgun (WGS) entry which is preliminary data.</text>
</comment>
<dbReference type="AlphaFoldDB" id="A0A2S4UVQ3"/>
<accession>A0A2S4UVQ3</accession>
<sequence length="156" mass="17815">MAHFRNIEIDEGLLNQEKIGMTIFYKGLHLVPRLRREDAIDYYHQRIVWCRDPLMIRLANQYLLGKLKGPAKLLTISQTTQSHSLNLTYDSSTQGSTLPDYRIQVKRGMVLRVLDNVGLEGRISIDDRVVLSHISRDTLTVSPLVGEAKGMDVILR</sequence>
<reference evidence="1 2" key="1">
    <citation type="submission" date="2017-12" db="EMBL/GenBank/DDBJ databases">
        <title>Gene loss provides genomic basis for host adaptation in cereal stripe rust fungi.</title>
        <authorList>
            <person name="Xia C."/>
        </authorList>
    </citation>
    <scope>NUCLEOTIDE SEQUENCE [LARGE SCALE GENOMIC DNA]</scope>
    <source>
        <strain evidence="1 2">93TX-2</strain>
    </source>
</reference>
<feature type="non-terminal residue" evidence="1">
    <location>
        <position position="156"/>
    </location>
</feature>
<keyword evidence="2" id="KW-1185">Reference proteome</keyword>
<evidence type="ECO:0000313" key="2">
    <source>
        <dbReference type="Proteomes" id="UP000238274"/>
    </source>
</evidence>